<evidence type="ECO:0000256" key="3">
    <source>
        <dbReference type="SAM" id="SignalP"/>
    </source>
</evidence>
<dbReference type="Proteomes" id="UP001212841">
    <property type="component" value="Unassembled WGS sequence"/>
</dbReference>
<organism evidence="5 6">
    <name type="scientific">Rhizophlyctis rosea</name>
    <dbReference type="NCBI Taxonomy" id="64517"/>
    <lineage>
        <taxon>Eukaryota</taxon>
        <taxon>Fungi</taxon>
        <taxon>Fungi incertae sedis</taxon>
        <taxon>Chytridiomycota</taxon>
        <taxon>Chytridiomycota incertae sedis</taxon>
        <taxon>Chytridiomycetes</taxon>
        <taxon>Rhizophlyctidales</taxon>
        <taxon>Rhizophlyctidaceae</taxon>
        <taxon>Rhizophlyctis</taxon>
    </lineage>
</organism>
<keyword evidence="1 3" id="KW-0732">Signal</keyword>
<dbReference type="Pfam" id="PF00734">
    <property type="entry name" value="CBM_1"/>
    <property type="match status" value="1"/>
</dbReference>
<comment type="caution">
    <text evidence="5">The sequence shown here is derived from an EMBL/GenBank/DDBJ whole genome shotgun (WGS) entry which is preliminary data.</text>
</comment>
<dbReference type="GO" id="GO:0005975">
    <property type="term" value="P:carbohydrate metabolic process"/>
    <property type="evidence" value="ECO:0007669"/>
    <property type="project" value="InterPro"/>
</dbReference>
<keyword evidence="6" id="KW-1185">Reference proteome</keyword>
<dbReference type="GO" id="GO:0005576">
    <property type="term" value="C:extracellular region"/>
    <property type="evidence" value="ECO:0007669"/>
    <property type="project" value="InterPro"/>
</dbReference>
<feature type="compositionally biased region" description="Basic residues" evidence="2">
    <location>
        <begin position="97"/>
        <end position="112"/>
    </location>
</feature>
<dbReference type="InterPro" id="IPR035971">
    <property type="entry name" value="CBD_sf"/>
</dbReference>
<dbReference type="InterPro" id="IPR000254">
    <property type="entry name" value="CBD"/>
</dbReference>
<protein>
    <recommendedName>
        <fullName evidence="4">CBM1 domain-containing protein</fullName>
    </recommendedName>
</protein>
<feature type="region of interest" description="Disordered" evidence="2">
    <location>
        <begin position="52"/>
        <end position="112"/>
    </location>
</feature>
<accession>A0AAD5WYX7</accession>
<feature type="non-terminal residue" evidence="5">
    <location>
        <position position="112"/>
    </location>
</feature>
<feature type="domain" description="CBM1" evidence="4">
    <location>
        <begin position="17"/>
        <end position="52"/>
    </location>
</feature>
<feature type="compositionally biased region" description="Low complexity" evidence="2">
    <location>
        <begin position="57"/>
        <end position="84"/>
    </location>
</feature>
<dbReference type="PROSITE" id="PS00562">
    <property type="entry name" value="CBM1_1"/>
    <property type="match status" value="1"/>
</dbReference>
<dbReference type="AlphaFoldDB" id="A0AAD5WYX7"/>
<evidence type="ECO:0000313" key="5">
    <source>
        <dbReference type="EMBL" id="KAJ3031449.1"/>
    </source>
</evidence>
<evidence type="ECO:0000256" key="2">
    <source>
        <dbReference type="SAM" id="MobiDB-lite"/>
    </source>
</evidence>
<dbReference type="PROSITE" id="PS51164">
    <property type="entry name" value="CBM1_2"/>
    <property type="match status" value="1"/>
</dbReference>
<gene>
    <name evidence="5" type="ORF">HK097_005452</name>
</gene>
<feature type="chain" id="PRO_5042116681" description="CBM1 domain-containing protein" evidence="3">
    <location>
        <begin position="18"/>
        <end position="112"/>
    </location>
</feature>
<dbReference type="SMART" id="SM00236">
    <property type="entry name" value="fCBD"/>
    <property type="match status" value="1"/>
</dbReference>
<dbReference type="GO" id="GO:0030248">
    <property type="term" value="F:cellulose binding"/>
    <property type="evidence" value="ECO:0007669"/>
    <property type="project" value="InterPro"/>
</dbReference>
<dbReference type="EMBL" id="JADGJD010002558">
    <property type="protein sequence ID" value="KAJ3031449.1"/>
    <property type="molecule type" value="Genomic_DNA"/>
</dbReference>
<dbReference type="SUPFAM" id="SSF57180">
    <property type="entry name" value="Cellulose-binding domain"/>
    <property type="match status" value="1"/>
</dbReference>
<sequence length="112" mass="11523">MKFALAALALVVPAAMAQSPLYGQCGGQGWSGATTCSQGVCTYSNAWYSQCLPGSSNPGQTTRPNTTTTHPNTTTPPRTTTTTRPPTPPGTPGGRGGRPRAGRLKAKGKKYG</sequence>
<evidence type="ECO:0000259" key="4">
    <source>
        <dbReference type="PROSITE" id="PS51164"/>
    </source>
</evidence>
<feature type="signal peptide" evidence="3">
    <location>
        <begin position="1"/>
        <end position="17"/>
    </location>
</feature>
<evidence type="ECO:0000256" key="1">
    <source>
        <dbReference type="ARBA" id="ARBA00022729"/>
    </source>
</evidence>
<proteinExistence type="predicted"/>
<reference evidence="5" key="1">
    <citation type="submission" date="2020-05" db="EMBL/GenBank/DDBJ databases">
        <title>Phylogenomic resolution of chytrid fungi.</title>
        <authorList>
            <person name="Stajich J.E."/>
            <person name="Amses K."/>
            <person name="Simmons R."/>
            <person name="Seto K."/>
            <person name="Myers J."/>
            <person name="Bonds A."/>
            <person name="Quandt C.A."/>
            <person name="Barry K."/>
            <person name="Liu P."/>
            <person name="Grigoriev I."/>
            <person name="Longcore J.E."/>
            <person name="James T.Y."/>
        </authorList>
    </citation>
    <scope>NUCLEOTIDE SEQUENCE</scope>
    <source>
        <strain evidence="5">JEL0318</strain>
    </source>
</reference>
<name>A0AAD5WYX7_9FUNG</name>
<evidence type="ECO:0000313" key="6">
    <source>
        <dbReference type="Proteomes" id="UP001212841"/>
    </source>
</evidence>